<dbReference type="OrthoDB" id="513251at2759"/>
<evidence type="ECO:0000313" key="5">
    <source>
        <dbReference type="EMBL" id="GAQ85438.1"/>
    </source>
</evidence>
<dbReference type="InterPro" id="IPR000504">
    <property type="entry name" value="RRM_dom"/>
</dbReference>
<feature type="domain" description="RRM" evidence="4">
    <location>
        <begin position="253"/>
        <end position="325"/>
    </location>
</feature>
<evidence type="ECO:0000256" key="3">
    <source>
        <dbReference type="SAM" id="MobiDB-lite"/>
    </source>
</evidence>
<dbReference type="Proteomes" id="UP000054558">
    <property type="component" value="Unassembled WGS sequence"/>
</dbReference>
<evidence type="ECO:0000256" key="2">
    <source>
        <dbReference type="PROSITE-ProRule" id="PRU00176"/>
    </source>
</evidence>
<protein>
    <recommendedName>
        <fullName evidence="4">RRM domain-containing protein</fullName>
    </recommendedName>
</protein>
<keyword evidence="6" id="KW-1185">Reference proteome</keyword>
<reference evidence="5 6" key="1">
    <citation type="journal article" date="2014" name="Nat. Commun.">
        <title>Klebsormidium flaccidum genome reveals primary factors for plant terrestrial adaptation.</title>
        <authorList>
            <person name="Hori K."/>
            <person name="Maruyama F."/>
            <person name="Fujisawa T."/>
            <person name="Togashi T."/>
            <person name="Yamamoto N."/>
            <person name="Seo M."/>
            <person name="Sato S."/>
            <person name="Yamada T."/>
            <person name="Mori H."/>
            <person name="Tajima N."/>
            <person name="Moriyama T."/>
            <person name="Ikeuchi M."/>
            <person name="Watanabe M."/>
            <person name="Wada H."/>
            <person name="Kobayashi K."/>
            <person name="Saito M."/>
            <person name="Masuda T."/>
            <person name="Sasaki-Sekimoto Y."/>
            <person name="Mashiguchi K."/>
            <person name="Awai K."/>
            <person name="Shimojima M."/>
            <person name="Masuda S."/>
            <person name="Iwai M."/>
            <person name="Nobusawa T."/>
            <person name="Narise T."/>
            <person name="Kondo S."/>
            <person name="Saito H."/>
            <person name="Sato R."/>
            <person name="Murakawa M."/>
            <person name="Ihara Y."/>
            <person name="Oshima-Yamada Y."/>
            <person name="Ohtaka K."/>
            <person name="Satoh M."/>
            <person name="Sonobe K."/>
            <person name="Ishii M."/>
            <person name="Ohtani R."/>
            <person name="Kanamori-Sato M."/>
            <person name="Honoki R."/>
            <person name="Miyazaki D."/>
            <person name="Mochizuki H."/>
            <person name="Umetsu J."/>
            <person name="Higashi K."/>
            <person name="Shibata D."/>
            <person name="Kamiya Y."/>
            <person name="Sato N."/>
            <person name="Nakamura Y."/>
            <person name="Tabata S."/>
            <person name="Ida S."/>
            <person name="Kurokawa K."/>
            <person name="Ohta H."/>
        </authorList>
    </citation>
    <scope>NUCLEOTIDE SEQUENCE [LARGE SCALE GENOMIC DNA]</scope>
    <source>
        <strain evidence="5 6">NIES-2285</strain>
    </source>
</reference>
<dbReference type="OMA" id="NVPWQDE"/>
<gene>
    <name evidence="5" type="ORF">KFL_002350130</name>
</gene>
<feature type="compositionally biased region" description="Basic and acidic residues" evidence="3">
    <location>
        <begin position="216"/>
        <end position="235"/>
    </location>
</feature>
<dbReference type="InterPro" id="IPR012677">
    <property type="entry name" value="Nucleotide-bd_a/b_plait_sf"/>
</dbReference>
<dbReference type="InterPro" id="IPR035979">
    <property type="entry name" value="RBD_domain_sf"/>
</dbReference>
<evidence type="ECO:0000259" key="4">
    <source>
        <dbReference type="PROSITE" id="PS50102"/>
    </source>
</evidence>
<proteinExistence type="predicted"/>
<sequence>MGTLAERPSGPSKHSASEDEKLPTENASEVCGQESDTQMGGVRKPAATGEPNPESLKIPALGRETEGALELEGVNARRNGEVSDRDTAEISGEFMNRVDGDTATANIVSEEGTKERGQDGGTSCESDMHEAGVIDRERNESNRGEVSRRDDPATNTRRERNNRSVRGGAESSDWRRGKRERSGAERDPRSSSPAEDDERGRKRRKSGDLPLSPAETKFRMGAREGRGSPRFEPDRRRARYQPPRTPSEEDQRATLYVGDIEAHTSKWDLRRTFERFGDVKEAKMITGQCYGFVTFRSRPDAETALQSADSIDILGRKPYMSLAQGAMPAWKIGVGGFVVDPQAGIIDKRDALSKAAEVAAATAAAVLAKQKTEAERQGRGPAGGRSIVAYDDLF</sequence>
<dbReference type="PANTHER" id="PTHR48024:SF56">
    <property type="entry name" value="HETEROGENEOUS NUCLEAR RIBONUCLEOPROTEIN A0"/>
    <property type="match status" value="1"/>
</dbReference>
<accession>A0A1Y1IBH5</accession>
<name>A0A1Y1IBH5_KLENI</name>
<keyword evidence="1 2" id="KW-0694">RNA-binding</keyword>
<feature type="compositionally biased region" description="Basic and acidic residues" evidence="3">
    <location>
        <begin position="172"/>
        <end position="189"/>
    </location>
</feature>
<dbReference type="Gene3D" id="3.30.70.330">
    <property type="match status" value="1"/>
</dbReference>
<evidence type="ECO:0000313" key="6">
    <source>
        <dbReference type="Proteomes" id="UP000054558"/>
    </source>
</evidence>
<feature type="region of interest" description="Disordered" evidence="3">
    <location>
        <begin position="1"/>
        <end position="251"/>
    </location>
</feature>
<dbReference type="Pfam" id="PF00076">
    <property type="entry name" value="RRM_1"/>
    <property type="match status" value="1"/>
</dbReference>
<feature type="compositionally biased region" description="Basic and acidic residues" evidence="3">
    <location>
        <begin position="126"/>
        <end position="162"/>
    </location>
</feature>
<dbReference type="InterPro" id="IPR050886">
    <property type="entry name" value="RNA-binding_reg"/>
</dbReference>
<dbReference type="EMBL" id="DF237184">
    <property type="protein sequence ID" value="GAQ85438.1"/>
    <property type="molecule type" value="Genomic_DNA"/>
</dbReference>
<dbReference type="PROSITE" id="PS50102">
    <property type="entry name" value="RRM"/>
    <property type="match status" value="1"/>
</dbReference>
<dbReference type="PANTHER" id="PTHR48024">
    <property type="entry name" value="GEO13361P1-RELATED"/>
    <property type="match status" value="1"/>
</dbReference>
<dbReference type="SMART" id="SM00360">
    <property type="entry name" value="RRM"/>
    <property type="match status" value="1"/>
</dbReference>
<feature type="compositionally biased region" description="Basic and acidic residues" evidence="3">
    <location>
        <begin position="78"/>
        <end position="88"/>
    </location>
</feature>
<dbReference type="AlphaFoldDB" id="A0A1Y1IBH5"/>
<dbReference type="SUPFAM" id="SSF54928">
    <property type="entry name" value="RNA-binding domain, RBD"/>
    <property type="match status" value="1"/>
</dbReference>
<organism evidence="5 6">
    <name type="scientific">Klebsormidium nitens</name>
    <name type="common">Green alga</name>
    <name type="synonym">Ulothrix nitens</name>
    <dbReference type="NCBI Taxonomy" id="105231"/>
    <lineage>
        <taxon>Eukaryota</taxon>
        <taxon>Viridiplantae</taxon>
        <taxon>Streptophyta</taxon>
        <taxon>Klebsormidiophyceae</taxon>
        <taxon>Klebsormidiales</taxon>
        <taxon>Klebsormidiaceae</taxon>
        <taxon>Klebsormidium</taxon>
    </lineage>
</organism>
<evidence type="ECO:0000256" key="1">
    <source>
        <dbReference type="ARBA" id="ARBA00022884"/>
    </source>
</evidence>
<dbReference type="GO" id="GO:0003723">
    <property type="term" value="F:RNA binding"/>
    <property type="evidence" value="ECO:0007669"/>
    <property type="project" value="UniProtKB-UniRule"/>
</dbReference>
<dbReference type="STRING" id="105231.A0A1Y1IBH5"/>
<dbReference type="CDD" id="cd00590">
    <property type="entry name" value="RRM_SF"/>
    <property type="match status" value="1"/>
</dbReference>